<protein>
    <recommendedName>
        <fullName evidence="1">KIB1-4 beta-propeller domain-containing protein</fullName>
    </recommendedName>
</protein>
<dbReference type="Pfam" id="PF03478">
    <property type="entry name" value="Beta-prop_KIB1-4"/>
    <property type="match status" value="1"/>
</dbReference>
<sequence length="126" mass="14047">MVTRKEDDVEDDAEEDDGYYKRKYEVYRVDLDVGILVPVRSFNGQAVFMGTSRAISVSAEAFPSVAADTLYLGLDCDEKRRMDGYNLADGSNEPCHYDPWVAGMLLPSTLVDCLSYCVRGSGRQLT</sequence>
<feature type="domain" description="KIB1-4 beta-propeller" evidence="1">
    <location>
        <begin position="2"/>
        <end position="82"/>
    </location>
</feature>
<dbReference type="EMBL" id="CM000882">
    <property type="protein sequence ID" value="KQJ92846.1"/>
    <property type="molecule type" value="Genomic_DNA"/>
</dbReference>
<dbReference type="AlphaFoldDB" id="I1HW79"/>
<evidence type="ECO:0000313" key="3">
    <source>
        <dbReference type="EnsemblPlants" id="KQJ92846"/>
    </source>
</evidence>
<dbReference type="GeneID" id="104583905"/>
<dbReference type="Gramene" id="KQJ92846">
    <property type="protein sequence ID" value="KQJ92846"/>
    <property type="gene ID" value="BRADI_3g01070v3"/>
</dbReference>
<evidence type="ECO:0000313" key="2">
    <source>
        <dbReference type="EMBL" id="KQJ92846.1"/>
    </source>
</evidence>
<dbReference type="PANTHER" id="PTHR33165">
    <property type="entry name" value="F-BOX DOMAIN CONTAINING PROTEIN-LIKE-RELATED"/>
    <property type="match status" value="1"/>
</dbReference>
<proteinExistence type="predicted"/>
<dbReference type="PANTHER" id="PTHR33165:SF57">
    <property type="entry name" value="OS10G0568000 PROTEIN"/>
    <property type="match status" value="1"/>
</dbReference>
<gene>
    <name evidence="3" type="primary">LOC104583905</name>
    <name evidence="2" type="ORF">BRADI_3g01070v3</name>
</gene>
<dbReference type="OrthoDB" id="694161at2759"/>
<name>I1HW79_BRADI</name>
<dbReference type="InterPro" id="IPR005174">
    <property type="entry name" value="KIB1-4_b-propeller"/>
</dbReference>
<organism evidence="2">
    <name type="scientific">Brachypodium distachyon</name>
    <name type="common">Purple false brome</name>
    <name type="synonym">Trachynia distachya</name>
    <dbReference type="NCBI Taxonomy" id="15368"/>
    <lineage>
        <taxon>Eukaryota</taxon>
        <taxon>Viridiplantae</taxon>
        <taxon>Streptophyta</taxon>
        <taxon>Embryophyta</taxon>
        <taxon>Tracheophyta</taxon>
        <taxon>Spermatophyta</taxon>
        <taxon>Magnoliopsida</taxon>
        <taxon>Liliopsida</taxon>
        <taxon>Poales</taxon>
        <taxon>Poaceae</taxon>
        <taxon>BOP clade</taxon>
        <taxon>Pooideae</taxon>
        <taxon>Stipodae</taxon>
        <taxon>Brachypodieae</taxon>
        <taxon>Brachypodium</taxon>
    </lineage>
</organism>
<dbReference type="OMA" id="NEPCHYD"/>
<reference evidence="2 3" key="1">
    <citation type="journal article" date="2010" name="Nature">
        <title>Genome sequencing and analysis of the model grass Brachypodium distachyon.</title>
        <authorList>
            <consortium name="International Brachypodium Initiative"/>
        </authorList>
    </citation>
    <scope>NUCLEOTIDE SEQUENCE [LARGE SCALE GENOMIC DNA]</scope>
    <source>
        <strain evidence="2">Bd21</strain>
        <strain evidence="3">cv. Bd21</strain>
    </source>
</reference>
<dbReference type="RefSeq" id="XP_024317489.1">
    <property type="nucleotide sequence ID" value="XM_024461721.1"/>
</dbReference>
<accession>I1HW79</accession>
<dbReference type="EnsemblPlants" id="KQJ92846">
    <property type="protein sequence ID" value="KQJ92846"/>
    <property type="gene ID" value="BRADI_3g01070v3"/>
</dbReference>
<dbReference type="HOGENOM" id="CLU_1984635_0_0_1"/>
<keyword evidence="4" id="KW-1185">Reference proteome</keyword>
<dbReference type="Proteomes" id="UP000008810">
    <property type="component" value="Chromosome 3"/>
</dbReference>
<evidence type="ECO:0000313" key="4">
    <source>
        <dbReference type="Proteomes" id="UP000008810"/>
    </source>
</evidence>
<evidence type="ECO:0000259" key="1">
    <source>
        <dbReference type="Pfam" id="PF03478"/>
    </source>
</evidence>
<reference evidence="3" key="3">
    <citation type="submission" date="2018-08" db="UniProtKB">
        <authorList>
            <consortium name="EnsemblPlants"/>
        </authorList>
    </citation>
    <scope>IDENTIFICATION</scope>
    <source>
        <strain evidence="3">cv. Bd21</strain>
    </source>
</reference>
<reference evidence="2" key="2">
    <citation type="submission" date="2017-06" db="EMBL/GenBank/DDBJ databases">
        <title>WGS assembly of Brachypodium distachyon.</title>
        <authorList>
            <consortium name="The International Brachypodium Initiative"/>
            <person name="Lucas S."/>
            <person name="Harmon-Smith M."/>
            <person name="Lail K."/>
            <person name="Tice H."/>
            <person name="Grimwood J."/>
            <person name="Bruce D."/>
            <person name="Barry K."/>
            <person name="Shu S."/>
            <person name="Lindquist E."/>
            <person name="Wang M."/>
            <person name="Pitluck S."/>
            <person name="Vogel J.P."/>
            <person name="Garvin D.F."/>
            <person name="Mockler T.C."/>
            <person name="Schmutz J."/>
            <person name="Rokhsar D."/>
            <person name="Bevan M.W."/>
        </authorList>
    </citation>
    <scope>NUCLEOTIDE SEQUENCE</scope>
    <source>
        <strain evidence="2">Bd21</strain>
    </source>
</reference>